<comment type="caution">
    <text evidence="1">The sequence shown here is derived from an EMBL/GenBank/DDBJ whole genome shotgun (WGS) entry which is preliminary data.</text>
</comment>
<proteinExistence type="predicted"/>
<protein>
    <recommendedName>
        <fullName evidence="3">DNA helicase DnaB-like N-terminal domain-containing protein</fullName>
    </recommendedName>
</protein>
<evidence type="ECO:0008006" key="3">
    <source>
        <dbReference type="Google" id="ProtNLM"/>
    </source>
</evidence>
<organism evidence="1 2">
    <name type="scientific">Paractinoplanes toevensis</name>
    <dbReference type="NCBI Taxonomy" id="571911"/>
    <lineage>
        <taxon>Bacteria</taxon>
        <taxon>Bacillati</taxon>
        <taxon>Actinomycetota</taxon>
        <taxon>Actinomycetes</taxon>
        <taxon>Micromonosporales</taxon>
        <taxon>Micromonosporaceae</taxon>
        <taxon>Paractinoplanes</taxon>
    </lineage>
</organism>
<dbReference type="Pfam" id="PF13481">
    <property type="entry name" value="AAA_25"/>
    <property type="match status" value="1"/>
</dbReference>
<evidence type="ECO:0000313" key="2">
    <source>
        <dbReference type="Proteomes" id="UP000677082"/>
    </source>
</evidence>
<evidence type="ECO:0000313" key="1">
    <source>
        <dbReference type="EMBL" id="GIM88722.1"/>
    </source>
</evidence>
<accession>A0A919T5G5</accession>
<keyword evidence="2" id="KW-1185">Reference proteome</keyword>
<dbReference type="SUPFAM" id="SSF52540">
    <property type="entry name" value="P-loop containing nucleoside triphosphate hydrolases"/>
    <property type="match status" value="1"/>
</dbReference>
<sequence length="529" mass="56969">MTLVDASPLDVRDEATGVTLRSAERSIIGWVLDAANAATAEKVISGLLSAHFFDPAHETIFAVAAKNLGSPDVLQKCLADLVAPAAYRRVQQLPGGLAEYLSNSVHQAAYLGAEQVAGYYRQVMTAFSTRRIAELNGHIATALEAGDLTTVRLLSDDLREKVDAAVNGRPDSGKRRLRLTPASSFRIRGVKWVWDNRMPVGALTLIPGREGVGKSTFLAWMTSAITRGELPGMHYGTPKSVLYSASEDAWEYTIAPRMLAAGADMDRVFRIDAALEGDGYGGVVLPRDCRELVHAARDVDAALLACDPIISLVDERLNTFKAKELRTALEPLVSAAEEAEIGIGALVHFNKGQGSDVGTLISGARAWVEVARAVVAIGRDKEVDEYTCVVSQTKNNLGVGDLPNLTYTIDSHELLTSDGETANVGRLRWTGETDRGVEDLLAEAASGAVGSTGKSGKLMRELIDYVTGKCPTPMQAVSTADLIAEFEDEYKPDLIRQTLSRAVRKDLLWSPMRGAYRPLVHRPAGVTNA</sequence>
<dbReference type="Proteomes" id="UP000677082">
    <property type="component" value="Unassembled WGS sequence"/>
</dbReference>
<dbReference type="Gene3D" id="3.40.50.300">
    <property type="entry name" value="P-loop containing nucleotide triphosphate hydrolases"/>
    <property type="match status" value="1"/>
</dbReference>
<dbReference type="InterPro" id="IPR027417">
    <property type="entry name" value="P-loop_NTPase"/>
</dbReference>
<dbReference type="Gene3D" id="1.10.860.10">
    <property type="entry name" value="DNAb Helicase, Chain A"/>
    <property type="match status" value="1"/>
</dbReference>
<reference evidence="1 2" key="1">
    <citation type="submission" date="2021-03" db="EMBL/GenBank/DDBJ databases">
        <title>Whole genome shotgun sequence of Actinoplanes toevensis NBRC 105298.</title>
        <authorList>
            <person name="Komaki H."/>
            <person name="Tamura T."/>
        </authorList>
    </citation>
    <scope>NUCLEOTIDE SEQUENCE [LARGE SCALE GENOMIC DNA]</scope>
    <source>
        <strain evidence="1 2">NBRC 105298</strain>
    </source>
</reference>
<dbReference type="AlphaFoldDB" id="A0A919T5G5"/>
<gene>
    <name evidence="1" type="ORF">Ato02nite_005150</name>
</gene>
<dbReference type="EMBL" id="BOQN01000006">
    <property type="protein sequence ID" value="GIM88722.1"/>
    <property type="molecule type" value="Genomic_DNA"/>
</dbReference>
<name>A0A919T5G5_9ACTN</name>
<dbReference type="InterPro" id="IPR016136">
    <property type="entry name" value="DNA_helicase_N/primase_C"/>
</dbReference>